<name>A0A397GE78_9GLOM</name>
<reference evidence="1 2" key="1">
    <citation type="submission" date="2018-08" db="EMBL/GenBank/DDBJ databases">
        <title>Genome and evolution of the arbuscular mycorrhizal fungus Diversispora epigaea (formerly Glomus versiforme) and its bacterial endosymbionts.</title>
        <authorList>
            <person name="Sun X."/>
            <person name="Fei Z."/>
            <person name="Harrison M."/>
        </authorList>
    </citation>
    <scope>NUCLEOTIDE SEQUENCE [LARGE SCALE GENOMIC DNA]</scope>
    <source>
        <strain evidence="1 2">IT104</strain>
    </source>
</reference>
<organism evidence="1 2">
    <name type="scientific">Diversispora epigaea</name>
    <dbReference type="NCBI Taxonomy" id="1348612"/>
    <lineage>
        <taxon>Eukaryota</taxon>
        <taxon>Fungi</taxon>
        <taxon>Fungi incertae sedis</taxon>
        <taxon>Mucoromycota</taxon>
        <taxon>Glomeromycotina</taxon>
        <taxon>Glomeromycetes</taxon>
        <taxon>Diversisporales</taxon>
        <taxon>Diversisporaceae</taxon>
        <taxon>Diversispora</taxon>
    </lineage>
</organism>
<dbReference type="AlphaFoldDB" id="A0A397GE78"/>
<dbReference type="EMBL" id="PQFF01000493">
    <property type="protein sequence ID" value="RHZ47263.1"/>
    <property type="molecule type" value="Genomic_DNA"/>
</dbReference>
<proteinExistence type="predicted"/>
<gene>
    <name evidence="1" type="ORF">Glove_586g30</name>
</gene>
<protein>
    <submittedName>
        <fullName evidence="1">Uncharacterized protein</fullName>
    </submittedName>
</protein>
<comment type="caution">
    <text evidence="1">The sequence shown here is derived from an EMBL/GenBank/DDBJ whole genome shotgun (WGS) entry which is preliminary data.</text>
</comment>
<keyword evidence="2" id="KW-1185">Reference proteome</keyword>
<sequence>MWVYKRDQREFVFCRERTLGDINGGDILSGFTLDVEMIEDTILQKSTPTETSEKLESRINKHFTDDHSFMKNLIYVSKKVRIQWNGYCDYIIALSYLASIKDVILS</sequence>
<evidence type="ECO:0000313" key="2">
    <source>
        <dbReference type="Proteomes" id="UP000266861"/>
    </source>
</evidence>
<evidence type="ECO:0000313" key="1">
    <source>
        <dbReference type="EMBL" id="RHZ47263.1"/>
    </source>
</evidence>
<accession>A0A397GE78</accession>
<dbReference type="Proteomes" id="UP000266861">
    <property type="component" value="Unassembled WGS sequence"/>
</dbReference>
<dbReference type="OrthoDB" id="88517at2759"/>